<dbReference type="NCBIfam" id="TIGR02469">
    <property type="entry name" value="CbiT"/>
    <property type="match status" value="1"/>
</dbReference>
<comment type="caution">
    <text evidence="6">The sequence shown here is derived from an EMBL/GenBank/DDBJ whole genome shotgun (WGS) entry which is preliminary data.</text>
</comment>
<evidence type="ECO:0000256" key="2">
    <source>
        <dbReference type="ARBA" id="ARBA00022573"/>
    </source>
</evidence>
<evidence type="ECO:0000256" key="5">
    <source>
        <dbReference type="ARBA" id="ARBA00022691"/>
    </source>
</evidence>
<dbReference type="SUPFAM" id="SSF53335">
    <property type="entry name" value="S-adenosyl-L-methionine-dependent methyltransferases"/>
    <property type="match status" value="1"/>
</dbReference>
<dbReference type="Proteomes" id="UP000095713">
    <property type="component" value="Unassembled WGS sequence"/>
</dbReference>
<dbReference type="InterPro" id="IPR006365">
    <property type="entry name" value="Cbl_synth_CobL"/>
</dbReference>
<reference evidence="6 7" key="1">
    <citation type="submission" date="2016-05" db="EMBL/GenBank/DDBJ databases">
        <title>Draft Genome Sequence of Algibacter sp. Strain SK-16 Isolated from the Surface Water of Aburatsubo Inlet.</title>
        <authorList>
            <person name="Wong S.-K."/>
            <person name="Yoshizawa S."/>
            <person name="Nakajima Y."/>
            <person name="Ogura Y."/>
            <person name="Tetsuya H."/>
            <person name="Hamasaki K."/>
        </authorList>
    </citation>
    <scope>NUCLEOTIDE SEQUENCE [LARGE SCALE GENOMIC DNA]</scope>
    <source>
        <strain evidence="6 7">SK-16</strain>
    </source>
</reference>
<dbReference type="EMBL" id="MDJD01000054">
    <property type="protein sequence ID" value="OEJ99146.1"/>
    <property type="molecule type" value="Genomic_DNA"/>
</dbReference>
<dbReference type="InterPro" id="IPR035996">
    <property type="entry name" value="4pyrrol_Methylase_sf"/>
</dbReference>
<dbReference type="RefSeq" id="WP_069831829.1">
    <property type="nucleotide sequence ID" value="NZ_MDJD01000054.1"/>
</dbReference>
<dbReference type="InterPro" id="IPR012818">
    <property type="entry name" value="CbiE"/>
</dbReference>
<dbReference type="InterPro" id="IPR029063">
    <property type="entry name" value="SAM-dependent_MTases_sf"/>
</dbReference>
<evidence type="ECO:0008006" key="8">
    <source>
        <dbReference type="Google" id="ProtNLM"/>
    </source>
</evidence>
<accession>A0A1E5SJB3</accession>
<dbReference type="PIRSF" id="PIRSF036428">
    <property type="entry name" value="CobL"/>
    <property type="match status" value="1"/>
</dbReference>
<evidence type="ECO:0000313" key="7">
    <source>
        <dbReference type="Proteomes" id="UP000095713"/>
    </source>
</evidence>
<dbReference type="GO" id="GO:0032259">
    <property type="term" value="P:methylation"/>
    <property type="evidence" value="ECO:0007669"/>
    <property type="project" value="UniProtKB-KW"/>
</dbReference>
<dbReference type="CDD" id="cd11644">
    <property type="entry name" value="Precorrin-6Y-MT"/>
    <property type="match status" value="1"/>
</dbReference>
<dbReference type="PANTHER" id="PTHR43182:SF1">
    <property type="entry name" value="COBALT-PRECORRIN-7 C(5)-METHYLTRANSFERASE"/>
    <property type="match status" value="1"/>
</dbReference>
<gene>
    <name evidence="6" type="ORF">A8C32_08205</name>
</gene>
<dbReference type="PANTHER" id="PTHR43182">
    <property type="entry name" value="COBALT-PRECORRIN-6B C(15)-METHYLTRANSFERASE (DECARBOXYLATING)"/>
    <property type="match status" value="1"/>
</dbReference>
<dbReference type="SUPFAM" id="SSF53790">
    <property type="entry name" value="Tetrapyrrole methylase"/>
    <property type="match status" value="1"/>
</dbReference>
<dbReference type="OrthoDB" id="9780707at2"/>
<dbReference type="UniPathway" id="UPA00148"/>
<dbReference type="Gene3D" id="3.40.1010.10">
    <property type="entry name" value="Cobalt-precorrin-4 Transmethylase, Domain 1"/>
    <property type="match status" value="1"/>
</dbReference>
<keyword evidence="7" id="KW-1185">Reference proteome</keyword>
<dbReference type="AlphaFoldDB" id="A0A1E5SJB3"/>
<dbReference type="Gene3D" id="3.40.50.150">
    <property type="entry name" value="Vaccinia Virus protein VP39"/>
    <property type="match status" value="1"/>
</dbReference>
<dbReference type="InterPro" id="IPR014008">
    <property type="entry name" value="Cbl_synth_MTase_CbiT"/>
</dbReference>
<evidence type="ECO:0000256" key="3">
    <source>
        <dbReference type="ARBA" id="ARBA00022603"/>
    </source>
</evidence>
<proteinExistence type="predicted"/>
<keyword evidence="3" id="KW-0489">Methyltransferase</keyword>
<protein>
    <recommendedName>
        <fullName evidence="8">Cytochrome D ubiquinol oxidase subunit II</fullName>
    </recommendedName>
</protein>
<comment type="pathway">
    <text evidence="1">Cofactor biosynthesis; adenosylcobalamin biosynthesis.</text>
</comment>
<dbReference type="STRING" id="1849968.A8C32_08205"/>
<evidence type="ECO:0000256" key="1">
    <source>
        <dbReference type="ARBA" id="ARBA00004953"/>
    </source>
</evidence>
<name>A0A1E5SJB3_9FLAO</name>
<sequence>MTFYVIGIGNKAPKFTVIQQELIRETKYFSGGKRHLTWVKPFLPKDFKWIPIASPMQSVFDAYEKIEVPVIIFASGNPLFYGFSNTLKNKYPKAIIYTAPYFSSIQLLTNKTNTNSNELVTVSVHGRPWKALDSALIKQLPLIGVLTDGLKNPKTIAERLLRYGCDNYKITIGEDLEGKNELIQTISLKEAVTKKYHTLNCILLHKVTDSKQQFGIKDTDFIGLEGRPNMITKMPIRLTTLHLLDVLQIKTLWDIGFCTGSISIEAKLKNPDLEIIAFEKREVCETILLKNQQQFGVPGIEMVIGDFFEQDIIKYTKPEAVFIGGHGGRLKELLQLLDNQIALGTRIVINAVQEKSKTVFIESCKNMGWSITQDLNISLDLHNPIRLLKAVKN</sequence>
<dbReference type="NCBIfam" id="TIGR02467">
    <property type="entry name" value="CbiE"/>
    <property type="match status" value="1"/>
</dbReference>
<evidence type="ECO:0000256" key="4">
    <source>
        <dbReference type="ARBA" id="ARBA00022679"/>
    </source>
</evidence>
<keyword evidence="5" id="KW-0949">S-adenosyl-L-methionine</keyword>
<keyword evidence="2" id="KW-0169">Cobalamin biosynthesis</keyword>
<dbReference type="GO" id="GO:0008276">
    <property type="term" value="F:protein methyltransferase activity"/>
    <property type="evidence" value="ECO:0007669"/>
    <property type="project" value="InterPro"/>
</dbReference>
<dbReference type="GO" id="GO:0009236">
    <property type="term" value="P:cobalamin biosynthetic process"/>
    <property type="evidence" value="ECO:0007669"/>
    <property type="project" value="UniProtKB-UniPathway"/>
</dbReference>
<keyword evidence="4" id="KW-0808">Transferase</keyword>
<evidence type="ECO:0000313" key="6">
    <source>
        <dbReference type="EMBL" id="OEJ99146.1"/>
    </source>
</evidence>
<organism evidence="6 7">
    <name type="scientific">Flavivirga aquatica</name>
    <dbReference type="NCBI Taxonomy" id="1849968"/>
    <lineage>
        <taxon>Bacteria</taxon>
        <taxon>Pseudomonadati</taxon>
        <taxon>Bacteroidota</taxon>
        <taxon>Flavobacteriia</taxon>
        <taxon>Flavobacteriales</taxon>
        <taxon>Flavobacteriaceae</taxon>
        <taxon>Flavivirga</taxon>
    </lineage>
</organism>
<dbReference type="InterPro" id="IPR014777">
    <property type="entry name" value="4pyrrole_Mease_sub1"/>
</dbReference>
<dbReference type="InterPro" id="IPR050714">
    <property type="entry name" value="Cobalamin_biosynth_MTase"/>
</dbReference>